<dbReference type="GO" id="GO:0003677">
    <property type="term" value="F:DNA binding"/>
    <property type="evidence" value="ECO:0007669"/>
    <property type="project" value="UniProtKB-KW"/>
</dbReference>
<keyword evidence="4" id="KW-0805">Transcription regulation</keyword>
<dbReference type="Gene3D" id="1.10.10.10">
    <property type="entry name" value="Winged helix-like DNA-binding domain superfamily/Winged helix DNA-binding domain"/>
    <property type="match status" value="1"/>
</dbReference>
<evidence type="ECO:0000259" key="7">
    <source>
        <dbReference type="PROSITE" id="PS50949"/>
    </source>
</evidence>
<dbReference type="PANTHER" id="PTHR46577:SF1">
    <property type="entry name" value="HTH-TYPE TRANSCRIPTIONAL REGULATORY PROTEIN GABR"/>
    <property type="match status" value="1"/>
</dbReference>
<dbReference type="InterPro" id="IPR000524">
    <property type="entry name" value="Tscrpt_reg_HTH_GntR"/>
</dbReference>
<keyword evidence="2" id="KW-0032">Aminotransferase</keyword>
<dbReference type="Proteomes" id="UP000275076">
    <property type="component" value="Unassembled WGS sequence"/>
</dbReference>
<keyword evidence="9" id="KW-1185">Reference proteome</keyword>
<dbReference type="AlphaFoldDB" id="A0A3R9P5U8"/>
<accession>A0A3R9P5U8</accession>
<dbReference type="SUPFAM" id="SSF46785">
    <property type="entry name" value="Winged helix' DNA-binding domain"/>
    <property type="match status" value="1"/>
</dbReference>
<dbReference type="PROSITE" id="PS50949">
    <property type="entry name" value="HTH_GNTR"/>
    <property type="match status" value="1"/>
</dbReference>
<keyword evidence="6" id="KW-0804">Transcription</keyword>
<sequence>MIEITPRLDKYWDSPLYFQLYKYIKEEIQKGSISANTKLPSIRKLSEYLNISRNTVERAYHQLLDEGFVESRPRSGLYVVKIEKIFLPPQKYNISTKTRFELEAKKFKYDFSYGKIDTDHFPLPVFRKIKRIFHLHRLELPYIFLLSYIYLVP</sequence>
<dbReference type="GO" id="GO:0003700">
    <property type="term" value="F:DNA-binding transcription factor activity"/>
    <property type="evidence" value="ECO:0007669"/>
    <property type="project" value="InterPro"/>
</dbReference>
<organism evidence="8 9">
    <name type="scientific">Salibacterium salarium</name>
    <dbReference type="NCBI Taxonomy" id="284579"/>
    <lineage>
        <taxon>Bacteria</taxon>
        <taxon>Bacillati</taxon>
        <taxon>Bacillota</taxon>
        <taxon>Bacilli</taxon>
        <taxon>Bacillales</taxon>
        <taxon>Bacillaceae</taxon>
    </lineage>
</organism>
<evidence type="ECO:0000256" key="4">
    <source>
        <dbReference type="ARBA" id="ARBA00023015"/>
    </source>
</evidence>
<evidence type="ECO:0000313" key="8">
    <source>
        <dbReference type="EMBL" id="RSL31864.1"/>
    </source>
</evidence>
<dbReference type="EMBL" id="RBVX01000020">
    <property type="protein sequence ID" value="RSL31864.1"/>
    <property type="molecule type" value="Genomic_DNA"/>
</dbReference>
<evidence type="ECO:0000256" key="2">
    <source>
        <dbReference type="ARBA" id="ARBA00022576"/>
    </source>
</evidence>
<dbReference type="OrthoDB" id="9808770at2"/>
<comment type="caution">
    <text evidence="8">The sequence shown here is derived from an EMBL/GenBank/DDBJ whole genome shotgun (WGS) entry which is preliminary data.</text>
</comment>
<dbReference type="SMART" id="SM00345">
    <property type="entry name" value="HTH_GNTR"/>
    <property type="match status" value="1"/>
</dbReference>
<proteinExistence type="predicted"/>
<dbReference type="GO" id="GO:0008483">
    <property type="term" value="F:transaminase activity"/>
    <property type="evidence" value="ECO:0007669"/>
    <property type="project" value="UniProtKB-KW"/>
</dbReference>
<evidence type="ECO:0000256" key="6">
    <source>
        <dbReference type="ARBA" id="ARBA00023163"/>
    </source>
</evidence>
<dbReference type="RefSeq" id="WP_125557918.1">
    <property type="nucleotide sequence ID" value="NZ_RBVX01000020.1"/>
</dbReference>
<evidence type="ECO:0000313" key="9">
    <source>
        <dbReference type="Proteomes" id="UP000275076"/>
    </source>
</evidence>
<reference evidence="8 9" key="1">
    <citation type="submission" date="2018-10" db="EMBL/GenBank/DDBJ databases">
        <title>Draft genome sequence of Bacillus salarius IM0101, isolated from a hypersaline soil in Inner Mongolia, China.</title>
        <authorList>
            <person name="Yamprayoonswat W."/>
            <person name="Boonvisut S."/>
            <person name="Jumpathong W."/>
            <person name="Sittihan S."/>
            <person name="Ruangsuj P."/>
            <person name="Wanthongcharoen S."/>
            <person name="Thongpramul N."/>
            <person name="Pimmason S."/>
            <person name="Yu B."/>
            <person name="Yasawong M."/>
        </authorList>
    </citation>
    <scope>NUCLEOTIDE SEQUENCE [LARGE SCALE GENOMIC DNA]</scope>
    <source>
        <strain evidence="8 9">IM0101</strain>
    </source>
</reference>
<protein>
    <submittedName>
        <fullName evidence="8">GntR family transcriptional regulator</fullName>
    </submittedName>
</protein>
<keyword evidence="3" id="KW-0663">Pyridoxal phosphate</keyword>
<keyword evidence="2" id="KW-0808">Transferase</keyword>
<keyword evidence="5" id="KW-0238">DNA-binding</keyword>
<dbReference type="CDD" id="cd07377">
    <property type="entry name" value="WHTH_GntR"/>
    <property type="match status" value="1"/>
</dbReference>
<dbReference type="InterPro" id="IPR036388">
    <property type="entry name" value="WH-like_DNA-bd_sf"/>
</dbReference>
<comment type="cofactor">
    <cofactor evidence="1">
        <name>pyridoxal 5'-phosphate</name>
        <dbReference type="ChEBI" id="CHEBI:597326"/>
    </cofactor>
</comment>
<name>A0A3R9P5U8_9BACI</name>
<dbReference type="PANTHER" id="PTHR46577">
    <property type="entry name" value="HTH-TYPE TRANSCRIPTIONAL REGULATORY PROTEIN GABR"/>
    <property type="match status" value="1"/>
</dbReference>
<dbReference type="InterPro" id="IPR036390">
    <property type="entry name" value="WH_DNA-bd_sf"/>
</dbReference>
<dbReference type="Pfam" id="PF00392">
    <property type="entry name" value="GntR"/>
    <property type="match status" value="1"/>
</dbReference>
<evidence type="ECO:0000256" key="5">
    <source>
        <dbReference type="ARBA" id="ARBA00023125"/>
    </source>
</evidence>
<evidence type="ECO:0000256" key="3">
    <source>
        <dbReference type="ARBA" id="ARBA00022898"/>
    </source>
</evidence>
<evidence type="ECO:0000256" key="1">
    <source>
        <dbReference type="ARBA" id="ARBA00001933"/>
    </source>
</evidence>
<dbReference type="PRINTS" id="PR00035">
    <property type="entry name" value="HTHGNTR"/>
</dbReference>
<dbReference type="InterPro" id="IPR051446">
    <property type="entry name" value="HTH_trans_reg/aminotransferase"/>
</dbReference>
<feature type="domain" description="HTH gntR-type" evidence="7">
    <location>
        <begin position="14"/>
        <end position="82"/>
    </location>
</feature>
<gene>
    <name evidence="8" type="ORF">D7Z54_18895</name>
</gene>